<evidence type="ECO:0000259" key="4">
    <source>
        <dbReference type="Pfam" id="PF13407"/>
    </source>
</evidence>
<organism evidence="5 6">
    <name type="scientific">Leadbettera azotonutricia (strain ATCC BAA-888 / DSM 13862 / ZAS-9)</name>
    <name type="common">Treponema azotonutricium</name>
    <dbReference type="NCBI Taxonomy" id="545695"/>
    <lineage>
        <taxon>Bacteria</taxon>
        <taxon>Pseudomonadati</taxon>
        <taxon>Spirochaetota</taxon>
        <taxon>Spirochaetia</taxon>
        <taxon>Spirochaetales</taxon>
        <taxon>Breznakiellaceae</taxon>
        <taxon>Leadbettera</taxon>
    </lineage>
</organism>
<dbReference type="HOGENOM" id="CLU_037628_3_2_12"/>
<gene>
    <name evidence="5" type="ordered locus">TREAZ_1013</name>
</gene>
<dbReference type="PANTHER" id="PTHR46847">
    <property type="entry name" value="D-ALLOSE-BINDING PERIPLASMIC PROTEIN-RELATED"/>
    <property type="match status" value="1"/>
</dbReference>
<evidence type="ECO:0000256" key="2">
    <source>
        <dbReference type="ARBA" id="ARBA00007639"/>
    </source>
</evidence>
<evidence type="ECO:0000256" key="1">
    <source>
        <dbReference type="ARBA" id="ARBA00004196"/>
    </source>
</evidence>
<keyword evidence="6" id="KW-1185">Reference proteome</keyword>
<dbReference type="EMBL" id="CP001841">
    <property type="protein sequence ID" value="AEF81605.1"/>
    <property type="molecule type" value="Genomic_DNA"/>
</dbReference>
<dbReference type="STRING" id="545695.TREAZ_1013"/>
<dbReference type="GO" id="GO:0030313">
    <property type="term" value="C:cell envelope"/>
    <property type="evidence" value="ECO:0007669"/>
    <property type="project" value="UniProtKB-SubCell"/>
</dbReference>
<dbReference type="SUPFAM" id="SSF53822">
    <property type="entry name" value="Periplasmic binding protein-like I"/>
    <property type="match status" value="1"/>
</dbReference>
<keyword evidence="3" id="KW-0732">Signal</keyword>
<dbReference type="InterPro" id="IPR025997">
    <property type="entry name" value="SBP_2_dom"/>
</dbReference>
<dbReference type="Proteomes" id="UP000009222">
    <property type="component" value="Chromosome"/>
</dbReference>
<evidence type="ECO:0000256" key="3">
    <source>
        <dbReference type="ARBA" id="ARBA00022729"/>
    </source>
</evidence>
<reference evidence="6" key="1">
    <citation type="submission" date="2009-12" db="EMBL/GenBank/DDBJ databases">
        <title>Complete sequence of Treponema azotonutricium strain ZAS-9.</title>
        <authorList>
            <person name="Tetu S.G."/>
            <person name="Matson E."/>
            <person name="Ren Q."/>
            <person name="Seshadri R."/>
            <person name="Elbourne L."/>
            <person name="Hassan K.A."/>
            <person name="Durkin A."/>
            <person name="Radune D."/>
            <person name="Mohamoud Y."/>
            <person name="Shay R."/>
            <person name="Jin S."/>
            <person name="Zhang X."/>
            <person name="Lucey K."/>
            <person name="Ballor N.R."/>
            <person name="Ottesen E."/>
            <person name="Rosenthal R."/>
            <person name="Allen A."/>
            <person name="Leadbetter J.R."/>
            <person name="Paulsen I.T."/>
        </authorList>
    </citation>
    <scope>NUCLEOTIDE SEQUENCE [LARGE SCALE GENOMIC DNA]</scope>
    <source>
        <strain evidence="6">ATCC BAA-888 / DSM 13862 / ZAS-9</strain>
    </source>
</reference>
<dbReference type="InParanoid" id="F5Y869"/>
<accession>F5Y869</accession>
<name>F5Y869_LEAAZ</name>
<dbReference type="KEGG" id="taz:TREAZ_1013"/>
<dbReference type="GO" id="GO:0030246">
    <property type="term" value="F:carbohydrate binding"/>
    <property type="evidence" value="ECO:0007669"/>
    <property type="project" value="UniProtKB-ARBA"/>
</dbReference>
<sequence>MEEFMKKLIAVFFVLAAVTGMLFANGGSQSKKPLIGVVTPAADHGFTGESIRHGEAETKLLAEKNGWDYRYLTANESGEQNNAVDTLIGLKPAVIILWPVNGDELRSAAQKIVDAKIPLIIYDRFITGFKGQAADISGDNVTIGEQMGRYFNKYFASQAGAGTINYLEFLGDSSTVPKERADGFKSTANKNFTIVQSFVTDWSSQKAQEQLETFLNTASRDQVESLQAIYTDDDEEVIGIVNAIKNYRGPAKLNIKLISGVGGRRENMPLFETSGLQGVDFLTYWFSPSFIRDAIDLGADIIQGKTPPKDVKIGTKEIDKSNYKAHIDSAEYKTRYSL</sequence>
<proteinExistence type="inferred from homology"/>
<dbReference type="Gene3D" id="3.40.50.2300">
    <property type="match status" value="2"/>
</dbReference>
<dbReference type="InterPro" id="IPR028082">
    <property type="entry name" value="Peripla_BP_I"/>
</dbReference>
<dbReference type="PANTHER" id="PTHR46847:SF1">
    <property type="entry name" value="D-ALLOSE-BINDING PERIPLASMIC PROTEIN-RELATED"/>
    <property type="match status" value="1"/>
</dbReference>
<feature type="domain" description="Periplasmic binding protein" evidence="4">
    <location>
        <begin position="35"/>
        <end position="305"/>
    </location>
</feature>
<comment type="similarity">
    <text evidence="2">Belongs to the bacterial solute-binding protein 2 family.</text>
</comment>
<comment type="subcellular location">
    <subcellularLocation>
        <location evidence="1">Cell envelope</location>
    </subcellularLocation>
</comment>
<dbReference type="Pfam" id="PF13407">
    <property type="entry name" value="Peripla_BP_4"/>
    <property type="match status" value="1"/>
</dbReference>
<dbReference type="AlphaFoldDB" id="F5Y869"/>
<reference evidence="5 6" key="2">
    <citation type="journal article" date="2011" name="ISME J.">
        <title>RNA-seq reveals cooperative metabolic interactions between two termite-gut spirochete species in co-culture.</title>
        <authorList>
            <person name="Rosenthal A.Z."/>
            <person name="Matson E.G."/>
            <person name="Eldar A."/>
            <person name="Leadbetter J.R."/>
        </authorList>
    </citation>
    <scope>NUCLEOTIDE SEQUENCE [LARGE SCALE GENOMIC DNA]</scope>
    <source>
        <strain evidence="6">ATCC BAA-888 / DSM 13862 / ZAS-9</strain>
    </source>
</reference>
<evidence type="ECO:0000313" key="6">
    <source>
        <dbReference type="Proteomes" id="UP000009222"/>
    </source>
</evidence>
<protein>
    <recommendedName>
        <fullName evidence="4">Periplasmic binding protein domain-containing protein</fullName>
    </recommendedName>
</protein>
<evidence type="ECO:0000313" key="5">
    <source>
        <dbReference type="EMBL" id="AEF81605.1"/>
    </source>
</evidence>
<dbReference type="eggNOG" id="COG1879">
    <property type="taxonomic scope" value="Bacteria"/>
</dbReference>